<dbReference type="Pfam" id="PF01476">
    <property type="entry name" value="LysM"/>
    <property type="match status" value="1"/>
</dbReference>
<evidence type="ECO:0000256" key="1">
    <source>
        <dbReference type="SAM" id="Phobius"/>
    </source>
</evidence>
<protein>
    <submittedName>
        <fullName evidence="3">Nucleoid-associated protein YgaU</fullName>
    </submittedName>
</protein>
<dbReference type="InterPro" id="IPR018392">
    <property type="entry name" value="LysM"/>
</dbReference>
<dbReference type="InterPro" id="IPR036779">
    <property type="entry name" value="LysM_dom_sf"/>
</dbReference>
<sequence>MKSYQARAPKDKEPRSTAFVAVAIGGTAFLIGAAVAFGYAQWSSQQEKLAQMTQMVEEMQARPAVSPAAPAPQAQMETVTREAPVDLLTPVATPSAPFTTPVAQSGTVPALQAVVASASQDAALPDSLAQSTAEKLRALVESASLVPDTPSLDPAVLPAPAQTTEAKIVSDARRIETLAVIQAGVQELVTAVVKGNYDIHTDYEDEHFSGRIHFAFVGHEEDQTALEVFLSQAAEKGIVAHSDAVVDADGKVNGHILLFDLVERALQNGTPEEQRAGEKMRREAVALLAESDPSGSPENAAGERYYTVEAGDSLAYIALQFYGNTKDFMLIYDANRNKISSPNRILVGQRLVIPKA</sequence>
<organism evidence="3 4">
    <name type="scientific">Sulfitobacter noctilucicola</name>
    <dbReference type="NCBI Taxonomy" id="1342301"/>
    <lineage>
        <taxon>Bacteria</taxon>
        <taxon>Pseudomonadati</taxon>
        <taxon>Pseudomonadota</taxon>
        <taxon>Alphaproteobacteria</taxon>
        <taxon>Rhodobacterales</taxon>
        <taxon>Roseobacteraceae</taxon>
        <taxon>Sulfitobacter</taxon>
    </lineage>
</organism>
<dbReference type="AlphaFoldDB" id="A0A7W6MAL6"/>
<dbReference type="PROSITE" id="PS51782">
    <property type="entry name" value="LYSM"/>
    <property type="match status" value="1"/>
</dbReference>
<evidence type="ECO:0000313" key="4">
    <source>
        <dbReference type="Proteomes" id="UP000565745"/>
    </source>
</evidence>
<dbReference type="Proteomes" id="UP000565745">
    <property type="component" value="Unassembled WGS sequence"/>
</dbReference>
<dbReference type="EMBL" id="JACIFU010000004">
    <property type="protein sequence ID" value="MBB4175504.1"/>
    <property type="molecule type" value="Genomic_DNA"/>
</dbReference>
<keyword evidence="1" id="KW-1133">Transmembrane helix</keyword>
<dbReference type="CDD" id="cd00118">
    <property type="entry name" value="LysM"/>
    <property type="match status" value="1"/>
</dbReference>
<dbReference type="RefSeq" id="WP_025056531.1">
    <property type="nucleotide sequence ID" value="NZ_JACIFU010000004.1"/>
</dbReference>
<dbReference type="PANTHER" id="PTHR34700">
    <property type="entry name" value="POTASSIUM BINDING PROTEIN KBP"/>
    <property type="match status" value="1"/>
</dbReference>
<evidence type="ECO:0000259" key="2">
    <source>
        <dbReference type="PROSITE" id="PS51782"/>
    </source>
</evidence>
<evidence type="ECO:0000313" key="3">
    <source>
        <dbReference type="EMBL" id="MBB4175504.1"/>
    </source>
</evidence>
<dbReference type="OrthoDB" id="370541at2"/>
<feature type="domain" description="LysM" evidence="2">
    <location>
        <begin position="304"/>
        <end position="353"/>
    </location>
</feature>
<name>A0A7W6MAL6_9RHOB</name>
<reference evidence="3 4" key="1">
    <citation type="submission" date="2020-08" db="EMBL/GenBank/DDBJ databases">
        <title>Genomic Encyclopedia of Type Strains, Phase IV (KMG-IV): sequencing the most valuable type-strain genomes for metagenomic binning, comparative biology and taxonomic classification.</title>
        <authorList>
            <person name="Goeker M."/>
        </authorList>
    </citation>
    <scope>NUCLEOTIDE SEQUENCE [LARGE SCALE GENOMIC DNA]</scope>
    <source>
        <strain evidence="3 4">DSM 101015</strain>
    </source>
</reference>
<dbReference type="SMART" id="SM00257">
    <property type="entry name" value="LysM"/>
    <property type="match status" value="1"/>
</dbReference>
<proteinExistence type="predicted"/>
<keyword evidence="1" id="KW-0812">Transmembrane</keyword>
<dbReference type="InterPro" id="IPR052196">
    <property type="entry name" value="Bact_Kbp"/>
</dbReference>
<dbReference type="SUPFAM" id="SSF54106">
    <property type="entry name" value="LysM domain"/>
    <property type="match status" value="1"/>
</dbReference>
<accession>A0A7W6MAL6</accession>
<keyword evidence="1" id="KW-0472">Membrane</keyword>
<dbReference type="Gene3D" id="3.10.350.10">
    <property type="entry name" value="LysM domain"/>
    <property type="match status" value="1"/>
</dbReference>
<dbReference type="PANTHER" id="PTHR34700:SF4">
    <property type="entry name" value="PHAGE-LIKE ELEMENT PBSX PROTEIN XKDP"/>
    <property type="match status" value="1"/>
</dbReference>
<feature type="transmembrane region" description="Helical" evidence="1">
    <location>
        <begin position="20"/>
        <end position="42"/>
    </location>
</feature>
<gene>
    <name evidence="3" type="ORF">GGR93_003297</name>
</gene>
<comment type="caution">
    <text evidence="3">The sequence shown here is derived from an EMBL/GenBank/DDBJ whole genome shotgun (WGS) entry which is preliminary data.</text>
</comment>
<keyword evidence="4" id="KW-1185">Reference proteome</keyword>